<evidence type="ECO:0000313" key="3">
    <source>
        <dbReference type="EMBL" id="MDI6451620.1"/>
    </source>
</evidence>
<sequence length="364" mass="40918">MRYENPFLVPALGGLFETLLPDFVLGFAFFTAVSYGVLSKRFDHQRTAAAMSGAMGAALATGLVWWQYDRGWSIRDLGPFAFVLAIIVLSATIYHAVRRIGGSWAGVGITLGLSILITGVFGVDWPLAASAITTVATMALIFGLLLFLLHHHRTGIAPTTRYASQSVAEADDARQELARLHRDRCLSARLTDGFRRLRKEADLLRQRPEETPNVAAQIRRLLPATGWLTQRMARLRAKAHRVRKGQIARLEETRHICRSLEGSAKRRIAADLVGRYQNLVGMEKRLERLDKVVAENERRIRNLTRQAERATQSYDFQRLIGLLEQASKLQGHNEKIFRAIERTERKLADVAQAVAREAQEVTDR</sequence>
<dbReference type="EMBL" id="JASCXX010000042">
    <property type="protein sequence ID" value="MDI6451620.1"/>
    <property type="molecule type" value="Genomic_DNA"/>
</dbReference>
<keyword evidence="2" id="KW-1133">Transmembrane helix</keyword>
<gene>
    <name evidence="3" type="ORF">QJ522_21335</name>
</gene>
<keyword evidence="2" id="KW-0472">Membrane</keyword>
<feature type="transmembrane region" description="Helical" evidence="2">
    <location>
        <begin position="127"/>
        <end position="149"/>
    </location>
</feature>
<keyword evidence="4" id="KW-1185">Reference proteome</keyword>
<feature type="coiled-coil region" evidence="1">
    <location>
        <begin position="279"/>
        <end position="313"/>
    </location>
</feature>
<accession>A0AAW6U143</accession>
<feature type="transmembrane region" description="Helical" evidence="2">
    <location>
        <begin position="50"/>
        <end position="68"/>
    </location>
</feature>
<dbReference type="Proteomes" id="UP001431776">
    <property type="component" value="Unassembled WGS sequence"/>
</dbReference>
<evidence type="ECO:0000256" key="1">
    <source>
        <dbReference type="SAM" id="Coils"/>
    </source>
</evidence>
<reference evidence="3" key="1">
    <citation type="submission" date="2023-05" db="EMBL/GenBank/DDBJ databases">
        <title>Anaerotaeda fermentans gen. nov., sp. nov., a novel anaerobic planctomycete of the new family within the order Sedimentisphaerales isolated from Taman Peninsula, Russia.</title>
        <authorList>
            <person name="Khomyakova M.A."/>
            <person name="Merkel A.Y."/>
            <person name="Slobodkin A.I."/>
        </authorList>
    </citation>
    <scope>NUCLEOTIDE SEQUENCE</scope>
    <source>
        <strain evidence="3">M17dextr</strain>
    </source>
</reference>
<proteinExistence type="predicted"/>
<comment type="caution">
    <text evidence="3">The sequence shown here is derived from an EMBL/GenBank/DDBJ whole genome shotgun (WGS) entry which is preliminary data.</text>
</comment>
<evidence type="ECO:0000313" key="4">
    <source>
        <dbReference type="Proteomes" id="UP001431776"/>
    </source>
</evidence>
<dbReference type="AlphaFoldDB" id="A0AAW6U143"/>
<feature type="transmembrane region" description="Helical" evidence="2">
    <location>
        <begin position="20"/>
        <end position="38"/>
    </location>
</feature>
<keyword evidence="1" id="KW-0175">Coiled coil</keyword>
<keyword evidence="2" id="KW-0812">Transmembrane</keyword>
<dbReference type="RefSeq" id="WP_349247030.1">
    <property type="nucleotide sequence ID" value="NZ_JASCXX010000042.1"/>
</dbReference>
<feature type="transmembrane region" description="Helical" evidence="2">
    <location>
        <begin position="104"/>
        <end position="121"/>
    </location>
</feature>
<organism evidence="3 4">
    <name type="scientific">Anaerobaca lacustris</name>
    <dbReference type="NCBI Taxonomy" id="3044600"/>
    <lineage>
        <taxon>Bacteria</taxon>
        <taxon>Pseudomonadati</taxon>
        <taxon>Planctomycetota</taxon>
        <taxon>Phycisphaerae</taxon>
        <taxon>Sedimentisphaerales</taxon>
        <taxon>Anaerobacaceae</taxon>
        <taxon>Anaerobaca</taxon>
    </lineage>
</organism>
<name>A0AAW6U143_9BACT</name>
<feature type="transmembrane region" description="Helical" evidence="2">
    <location>
        <begin position="80"/>
        <end position="97"/>
    </location>
</feature>
<evidence type="ECO:0000256" key="2">
    <source>
        <dbReference type="SAM" id="Phobius"/>
    </source>
</evidence>
<protein>
    <recommendedName>
        <fullName evidence="5">FUSC family protein</fullName>
    </recommendedName>
</protein>
<evidence type="ECO:0008006" key="5">
    <source>
        <dbReference type="Google" id="ProtNLM"/>
    </source>
</evidence>